<dbReference type="eggNOG" id="ENOG5031YHW">
    <property type="taxonomic scope" value="Bacteria"/>
</dbReference>
<dbReference type="HOGENOM" id="CLU_1137345_0_0_11"/>
<feature type="compositionally biased region" description="Basic and acidic residues" evidence="1">
    <location>
        <begin position="203"/>
        <end position="220"/>
    </location>
</feature>
<evidence type="ECO:0000313" key="3">
    <source>
        <dbReference type="Proteomes" id="UP000002484"/>
    </source>
</evidence>
<dbReference type="InterPro" id="IPR010982">
    <property type="entry name" value="Lambda_DNA-bd_dom_sf"/>
</dbReference>
<gene>
    <name evidence="2" type="ordered locus">FraEuI1c_0249</name>
</gene>
<dbReference type="OrthoDB" id="4287082at2"/>
<proteinExistence type="predicted"/>
<dbReference type="RefSeq" id="WP_013421458.1">
    <property type="nucleotide sequence ID" value="NC_014666.1"/>
</dbReference>
<dbReference type="STRING" id="298654.FraEuI1c_0249"/>
<name>E3J644_PSEI1</name>
<dbReference type="AlphaFoldDB" id="E3J644"/>
<dbReference type="InterPro" id="IPR001387">
    <property type="entry name" value="Cro/C1-type_HTH"/>
</dbReference>
<feature type="region of interest" description="Disordered" evidence="1">
    <location>
        <begin position="203"/>
        <end position="222"/>
    </location>
</feature>
<dbReference type="InParanoid" id="E3J644"/>
<dbReference type="Proteomes" id="UP000002484">
    <property type="component" value="Chromosome"/>
</dbReference>
<dbReference type="Gene3D" id="1.10.260.40">
    <property type="entry name" value="lambda repressor-like DNA-binding domains"/>
    <property type="match status" value="1"/>
</dbReference>
<keyword evidence="3" id="KW-1185">Reference proteome</keyword>
<dbReference type="EMBL" id="CP002299">
    <property type="protein sequence ID" value="ADP78335.1"/>
    <property type="molecule type" value="Genomic_DNA"/>
</dbReference>
<dbReference type="GO" id="GO:0003677">
    <property type="term" value="F:DNA binding"/>
    <property type="evidence" value="ECO:0007669"/>
    <property type="project" value="UniProtKB-KW"/>
</dbReference>
<evidence type="ECO:0000256" key="1">
    <source>
        <dbReference type="SAM" id="MobiDB-lite"/>
    </source>
</evidence>
<keyword evidence="2" id="KW-0238">DNA-binding</keyword>
<protein>
    <submittedName>
        <fullName evidence="2">Xre family DNA-binding protein</fullName>
    </submittedName>
</protein>
<accession>E3J644</accession>
<reference evidence="2 3" key="1">
    <citation type="submission" date="2010-10" db="EMBL/GenBank/DDBJ databases">
        <title>Complete sequence of Frankia sp. EuI1c.</title>
        <authorList>
            <consortium name="US DOE Joint Genome Institute"/>
            <person name="Lucas S."/>
            <person name="Copeland A."/>
            <person name="Lapidus A."/>
            <person name="Cheng J.-F."/>
            <person name="Bruce D."/>
            <person name="Goodwin L."/>
            <person name="Pitluck S."/>
            <person name="Chertkov O."/>
            <person name="Detter J.C."/>
            <person name="Han C."/>
            <person name="Tapia R."/>
            <person name="Land M."/>
            <person name="Hauser L."/>
            <person name="Jeffries C."/>
            <person name="Kyrpides N."/>
            <person name="Ivanova N."/>
            <person name="Mikhailova N."/>
            <person name="Beauchemin N."/>
            <person name="Sen A."/>
            <person name="Sur S.A."/>
            <person name="Gtari M."/>
            <person name="Wall L."/>
            <person name="Tisa L."/>
            <person name="Woyke T."/>
        </authorList>
    </citation>
    <scope>NUCLEOTIDE SEQUENCE [LARGE SCALE GENOMIC DNA]</scope>
    <source>
        <strain evidence="3">DSM 45817 / CECT 9037 / EuI1c</strain>
    </source>
</reference>
<dbReference type="KEGG" id="fri:FraEuI1c_0249"/>
<dbReference type="CDD" id="cd00093">
    <property type="entry name" value="HTH_XRE"/>
    <property type="match status" value="1"/>
</dbReference>
<evidence type="ECO:0000313" key="2">
    <source>
        <dbReference type="EMBL" id="ADP78335.1"/>
    </source>
</evidence>
<sequence>MTQDAAPRPLREVVGEAARKIRETAKRRQDDVARGARLMGLPWSRAKVGALENGAKAVSVEELVTLALVLTQVCGRTIRVPDLLDADDLVILTPHLQVPAREVAKSLAGQNSLGALDPAIALTPAGHKAVLAEVESLAREKRANAELFLLVTRIQRLGLKGDLDAWAAEIGEAEQKTARRLDEPAVVLVALSHELWGRTLSEERDRVADEREPDASPDRRRALRGQVTRALVNELAAELARRDHIAAPVGTDGTDR</sequence>
<organism evidence="2 3">
    <name type="scientific">Pseudofrankia inefficax (strain DSM 45817 / CECT 9037 / DDB 130130 / EuI1c)</name>
    <name type="common">Frankia inefficax</name>
    <dbReference type="NCBI Taxonomy" id="298654"/>
    <lineage>
        <taxon>Bacteria</taxon>
        <taxon>Bacillati</taxon>
        <taxon>Actinomycetota</taxon>
        <taxon>Actinomycetes</taxon>
        <taxon>Frankiales</taxon>
        <taxon>Frankiaceae</taxon>
        <taxon>Pseudofrankia</taxon>
    </lineage>
</organism>